<organism evidence="3 4">
    <name type="scientific">Actinomadura bangladeshensis</name>
    <dbReference type="NCBI Taxonomy" id="453573"/>
    <lineage>
        <taxon>Bacteria</taxon>
        <taxon>Bacillati</taxon>
        <taxon>Actinomycetota</taxon>
        <taxon>Actinomycetes</taxon>
        <taxon>Streptosporangiales</taxon>
        <taxon>Thermomonosporaceae</taxon>
        <taxon>Actinomadura</taxon>
    </lineage>
</organism>
<keyword evidence="2" id="KW-1133">Transmembrane helix</keyword>
<protein>
    <submittedName>
        <fullName evidence="3">Uncharacterized protein</fullName>
    </submittedName>
</protein>
<evidence type="ECO:0000313" key="4">
    <source>
        <dbReference type="Proteomes" id="UP000475532"/>
    </source>
</evidence>
<evidence type="ECO:0000256" key="2">
    <source>
        <dbReference type="SAM" id="Phobius"/>
    </source>
</evidence>
<feature type="compositionally biased region" description="Basic and acidic residues" evidence="1">
    <location>
        <begin position="178"/>
        <end position="188"/>
    </location>
</feature>
<evidence type="ECO:0000313" key="3">
    <source>
        <dbReference type="EMBL" id="NEA27299.1"/>
    </source>
</evidence>
<accession>A0A6L9QP85</accession>
<sequence>MKLGLRALGKPDGTQYIEAMRRAFSAWAAAAIVEVFGLGVLLVLAPETGEDELGQILRSHLPWILVSLIATLVCAVYCRSRWTVPARAAVAAFVPLMAVILSTALEFPRALSGAGEVLHVTEGLFGIAIALGLVRGTVHVEPIPSVPASLNVSNEEWRALYGEGWSPSQPGGTAGSESEPRPREPEVD</sequence>
<feature type="transmembrane region" description="Helical" evidence="2">
    <location>
        <begin position="24"/>
        <end position="45"/>
    </location>
</feature>
<feature type="region of interest" description="Disordered" evidence="1">
    <location>
        <begin position="162"/>
        <end position="188"/>
    </location>
</feature>
<dbReference type="Proteomes" id="UP000475532">
    <property type="component" value="Unassembled WGS sequence"/>
</dbReference>
<dbReference type="RefSeq" id="WP_163061654.1">
    <property type="nucleotide sequence ID" value="NZ_JAAGLI010000912.1"/>
</dbReference>
<gene>
    <name evidence="3" type="ORF">G3I70_33105</name>
</gene>
<name>A0A6L9QP85_9ACTN</name>
<reference evidence="3 4" key="1">
    <citation type="submission" date="2020-01" db="EMBL/GenBank/DDBJ databases">
        <title>Insect and environment-associated Actinomycetes.</title>
        <authorList>
            <person name="Currrie C."/>
            <person name="Chevrette M."/>
            <person name="Carlson C."/>
            <person name="Stubbendieck R."/>
            <person name="Wendt-Pienkowski E."/>
        </authorList>
    </citation>
    <scope>NUCLEOTIDE SEQUENCE [LARGE SCALE GENOMIC DNA]</scope>
    <source>
        <strain evidence="3 4">SID10258</strain>
    </source>
</reference>
<keyword evidence="2" id="KW-0472">Membrane</keyword>
<keyword evidence="2" id="KW-0812">Transmembrane</keyword>
<dbReference type="AlphaFoldDB" id="A0A6L9QP85"/>
<comment type="caution">
    <text evidence="3">The sequence shown here is derived from an EMBL/GenBank/DDBJ whole genome shotgun (WGS) entry which is preliminary data.</text>
</comment>
<feature type="transmembrane region" description="Helical" evidence="2">
    <location>
        <begin position="60"/>
        <end position="78"/>
    </location>
</feature>
<feature type="transmembrane region" description="Helical" evidence="2">
    <location>
        <begin position="85"/>
        <end position="105"/>
    </location>
</feature>
<proteinExistence type="predicted"/>
<dbReference type="EMBL" id="JAAGLI010000912">
    <property type="protein sequence ID" value="NEA27299.1"/>
    <property type="molecule type" value="Genomic_DNA"/>
</dbReference>
<evidence type="ECO:0000256" key="1">
    <source>
        <dbReference type="SAM" id="MobiDB-lite"/>
    </source>
</evidence>